<keyword evidence="1" id="KW-0732">Signal</keyword>
<name>A0A5C7AVA9_9FLAO</name>
<dbReference type="EMBL" id="VOSC01000012">
    <property type="protein sequence ID" value="TXE12706.1"/>
    <property type="molecule type" value="Genomic_DNA"/>
</dbReference>
<dbReference type="RefSeq" id="WP_147131179.1">
    <property type="nucleotide sequence ID" value="NZ_VOSC01000012.1"/>
</dbReference>
<keyword evidence="3" id="KW-1185">Reference proteome</keyword>
<sequence length="112" mass="12935">MAKSVLLLFLFFNVITSNAFNTLSETDPEHKLRVKVAMLLNNPNFFLEKDVKIIIKFNIDGNHKINVVNVYPQQPKIINYVKTRLNNKKVKLNTNRTSFTAAVVLKKTNDSW</sequence>
<feature type="chain" id="PRO_5022875356" evidence="1">
    <location>
        <begin position="20"/>
        <end position="112"/>
    </location>
</feature>
<proteinExistence type="predicted"/>
<reference evidence="3" key="1">
    <citation type="submission" date="2019-08" db="EMBL/GenBank/DDBJ databases">
        <title>Seonamhaeicola sediminis sp. nov., isolated from marine sediment.</title>
        <authorList>
            <person name="Cao W.R."/>
        </authorList>
    </citation>
    <scope>NUCLEOTIDE SEQUENCE [LARGE SCALE GENOMIC DNA]</scope>
    <source>
        <strain evidence="3">Gy8</strain>
    </source>
</reference>
<accession>A0A5C7AVA9</accession>
<feature type="signal peptide" evidence="1">
    <location>
        <begin position="1"/>
        <end position="19"/>
    </location>
</feature>
<dbReference type="OrthoDB" id="1376285at2"/>
<protein>
    <submittedName>
        <fullName evidence="2">Uncharacterized protein</fullName>
    </submittedName>
</protein>
<dbReference type="AlphaFoldDB" id="A0A5C7AVA9"/>
<dbReference type="Proteomes" id="UP000321790">
    <property type="component" value="Unassembled WGS sequence"/>
</dbReference>
<evidence type="ECO:0000313" key="2">
    <source>
        <dbReference type="EMBL" id="TXE12706.1"/>
    </source>
</evidence>
<organism evidence="2 3">
    <name type="scientific">Seonamhaeicola algicola</name>
    <dbReference type="NCBI Taxonomy" id="1719036"/>
    <lineage>
        <taxon>Bacteria</taxon>
        <taxon>Pseudomonadati</taxon>
        <taxon>Bacteroidota</taxon>
        <taxon>Flavobacteriia</taxon>
        <taxon>Flavobacteriales</taxon>
        <taxon>Flavobacteriaceae</taxon>
    </lineage>
</organism>
<gene>
    <name evidence="2" type="ORF">FUA26_02600</name>
</gene>
<evidence type="ECO:0000313" key="3">
    <source>
        <dbReference type="Proteomes" id="UP000321790"/>
    </source>
</evidence>
<comment type="caution">
    <text evidence="2">The sequence shown here is derived from an EMBL/GenBank/DDBJ whole genome shotgun (WGS) entry which is preliminary data.</text>
</comment>
<evidence type="ECO:0000256" key="1">
    <source>
        <dbReference type="SAM" id="SignalP"/>
    </source>
</evidence>